<dbReference type="SUPFAM" id="SSF51735">
    <property type="entry name" value="NAD(P)-binding Rossmann-fold domains"/>
    <property type="match status" value="1"/>
</dbReference>
<evidence type="ECO:0000313" key="15">
    <source>
        <dbReference type="Proteomes" id="UP000294692"/>
    </source>
</evidence>
<dbReference type="InterPro" id="IPR029752">
    <property type="entry name" value="D-isomer_DH_CS1"/>
</dbReference>
<evidence type="ECO:0000256" key="4">
    <source>
        <dbReference type="ARBA" id="ARBA00013001"/>
    </source>
</evidence>
<dbReference type="CDD" id="cd12176">
    <property type="entry name" value="PGDH_3"/>
    <property type="match status" value="1"/>
</dbReference>
<dbReference type="InterPro" id="IPR029753">
    <property type="entry name" value="D-isomer_DH_CS"/>
</dbReference>
<comment type="caution">
    <text evidence="14">The sequence shown here is derived from an EMBL/GenBank/DDBJ whole genome shotgun (WGS) entry which is preliminary data.</text>
</comment>
<keyword evidence="7 12" id="KW-0560">Oxidoreductase</keyword>
<evidence type="ECO:0000256" key="12">
    <source>
        <dbReference type="RuleBase" id="RU003719"/>
    </source>
</evidence>
<evidence type="ECO:0000256" key="5">
    <source>
        <dbReference type="ARBA" id="ARBA00013143"/>
    </source>
</evidence>
<dbReference type="Pfam" id="PF22629">
    <property type="entry name" value="ACT_AHAS_ss"/>
    <property type="match status" value="1"/>
</dbReference>
<dbReference type="CDD" id="cd04901">
    <property type="entry name" value="ACT_3PGDH"/>
    <property type="match status" value="1"/>
</dbReference>
<evidence type="ECO:0000256" key="6">
    <source>
        <dbReference type="ARBA" id="ARBA00021582"/>
    </source>
</evidence>
<sequence>MTRIVLFENIHPSAVEVFAAAGLTDVVTHASSLAPDALREALKTADLVGIRSRTHLDAALFDAFPQIRAVGCFCIGTNQVDLEGALLRGVPVFNAPFSNTRSVAELVLGEAILLLRRVPEKNARVHEGFWDKTADGAFEARGKTLGIIGYGNIGSQVGTLAEAAGMRVIFHDIEAKLPLGNARAVTSLKKLLAQADVVSLHVPGGRATQNIINASALASMKRGAILINASRGTVVDIQALHDALVSGHLSGAALDVFPTEPKSVAEPLDSPLRGLPNVILTPHIGGSTQESQENIGREVAEKLVSFALGGTTKGSVNFPEIPYQAAEGTARILHVHRNEPGALGTLSSLMAQHGLNIISQHLQTRGQIGYAVSDVDGEVGDDVLQTLRAHPITVRCDIV</sequence>
<comment type="pathway">
    <text evidence="2">Amino-acid biosynthesis; L-serine biosynthesis; L-serine from 3-phospho-D-glycerate: step 1/3.</text>
</comment>
<dbReference type="GO" id="GO:0006564">
    <property type="term" value="P:L-serine biosynthetic process"/>
    <property type="evidence" value="ECO:0007669"/>
    <property type="project" value="UniProtKB-ARBA"/>
</dbReference>
<dbReference type="GO" id="GO:0004617">
    <property type="term" value="F:phosphoglycerate dehydrogenase activity"/>
    <property type="evidence" value="ECO:0007669"/>
    <property type="project" value="UniProtKB-EC"/>
</dbReference>
<evidence type="ECO:0000256" key="10">
    <source>
        <dbReference type="ARBA" id="ARBA00048126"/>
    </source>
</evidence>
<dbReference type="GO" id="GO:0047545">
    <property type="term" value="F:(S)-2-hydroxyglutarate dehydrogenase activity"/>
    <property type="evidence" value="ECO:0007669"/>
    <property type="project" value="UniProtKB-ARBA"/>
</dbReference>
<gene>
    <name evidence="14" type="ORF">EV686_10263</name>
</gene>
<evidence type="ECO:0000256" key="9">
    <source>
        <dbReference type="ARBA" id="ARBA00030455"/>
    </source>
</evidence>
<evidence type="ECO:0000259" key="13">
    <source>
        <dbReference type="PROSITE" id="PS51671"/>
    </source>
</evidence>
<dbReference type="UniPathway" id="UPA00135">
    <property type="reaction ID" value="UER00196"/>
</dbReference>
<dbReference type="PANTHER" id="PTHR10996">
    <property type="entry name" value="2-HYDROXYACID DEHYDROGENASE-RELATED"/>
    <property type="match status" value="1"/>
</dbReference>
<evidence type="ECO:0000256" key="7">
    <source>
        <dbReference type="ARBA" id="ARBA00023002"/>
    </source>
</evidence>
<proteinExistence type="inferred from homology"/>
<organism evidence="14 15">
    <name type="scientific">Paracandidimonas soli</name>
    <dbReference type="NCBI Taxonomy" id="1917182"/>
    <lineage>
        <taxon>Bacteria</taxon>
        <taxon>Pseudomonadati</taxon>
        <taxon>Pseudomonadota</taxon>
        <taxon>Betaproteobacteria</taxon>
        <taxon>Burkholderiales</taxon>
        <taxon>Alcaligenaceae</taxon>
        <taxon>Paracandidimonas</taxon>
    </lineage>
</organism>
<dbReference type="RefSeq" id="WP_132473812.1">
    <property type="nucleotide sequence ID" value="NZ_JBHRVM010000001.1"/>
</dbReference>
<feature type="domain" description="ACT" evidence="13">
    <location>
        <begin position="331"/>
        <end position="399"/>
    </location>
</feature>
<dbReference type="FunFam" id="3.40.50.720:FF:000041">
    <property type="entry name" value="D-3-phosphoglycerate dehydrogenase"/>
    <property type="match status" value="1"/>
</dbReference>
<dbReference type="PROSITE" id="PS00065">
    <property type="entry name" value="D_2_HYDROXYACID_DH_1"/>
    <property type="match status" value="1"/>
</dbReference>
<comment type="function">
    <text evidence="1">Catalyzes the reversible oxidation of 3-phospho-D-glycerate to 3-phosphonooxypyruvate, the first step of the phosphorylated L-serine biosynthesis pathway. Also catalyzes the reversible oxidation of 2-hydroxyglutarate to 2-oxoglutarate.</text>
</comment>
<dbReference type="GO" id="GO:0051287">
    <property type="term" value="F:NAD binding"/>
    <property type="evidence" value="ECO:0007669"/>
    <property type="project" value="InterPro"/>
</dbReference>
<evidence type="ECO:0000256" key="3">
    <source>
        <dbReference type="ARBA" id="ARBA00005854"/>
    </source>
</evidence>
<name>A0A4R3VCK0_9BURK</name>
<dbReference type="PANTHER" id="PTHR10996:SF282">
    <property type="entry name" value="D-3-PHOSPHOGLYCERATE DEHYDROGENASE 1-RELATED"/>
    <property type="match status" value="1"/>
</dbReference>
<dbReference type="InterPro" id="IPR036291">
    <property type="entry name" value="NAD(P)-bd_dom_sf"/>
</dbReference>
<evidence type="ECO:0000313" key="14">
    <source>
        <dbReference type="EMBL" id="TCV01354.1"/>
    </source>
</evidence>
<comment type="similarity">
    <text evidence="3 12">Belongs to the D-isomer specific 2-hydroxyacid dehydrogenase family.</text>
</comment>
<dbReference type="Proteomes" id="UP000294692">
    <property type="component" value="Unassembled WGS sequence"/>
</dbReference>
<dbReference type="PROSITE" id="PS51671">
    <property type="entry name" value="ACT"/>
    <property type="match status" value="1"/>
</dbReference>
<dbReference type="InterPro" id="IPR054480">
    <property type="entry name" value="AHAS_small-like_ACT"/>
</dbReference>
<evidence type="ECO:0000256" key="2">
    <source>
        <dbReference type="ARBA" id="ARBA00005216"/>
    </source>
</evidence>
<dbReference type="Pfam" id="PF02826">
    <property type="entry name" value="2-Hacid_dh_C"/>
    <property type="match status" value="1"/>
</dbReference>
<protein>
    <recommendedName>
        <fullName evidence="6">D-3-phosphoglycerate dehydrogenase</fullName>
        <ecNumber evidence="4">1.1.1.399</ecNumber>
        <ecNumber evidence="5">1.1.1.95</ecNumber>
    </recommendedName>
    <alternativeName>
        <fullName evidence="9">2-oxoglutarate reductase</fullName>
    </alternativeName>
</protein>
<dbReference type="NCBIfam" id="NF008759">
    <property type="entry name" value="PRK11790.1"/>
    <property type="match status" value="1"/>
</dbReference>
<dbReference type="OrthoDB" id="9805416at2"/>
<reference evidence="14 15" key="1">
    <citation type="submission" date="2019-03" db="EMBL/GenBank/DDBJ databases">
        <title>Genomic Encyclopedia of Type Strains, Phase IV (KMG-IV): sequencing the most valuable type-strain genomes for metagenomic binning, comparative biology and taxonomic classification.</title>
        <authorList>
            <person name="Goeker M."/>
        </authorList>
    </citation>
    <scope>NUCLEOTIDE SEQUENCE [LARGE SCALE GENOMIC DNA]</scope>
    <source>
        <strain evidence="14 15">DSM 100048</strain>
    </source>
</reference>
<evidence type="ECO:0000256" key="11">
    <source>
        <dbReference type="ARBA" id="ARBA00048731"/>
    </source>
</evidence>
<dbReference type="SUPFAM" id="SSF55021">
    <property type="entry name" value="ACT-like"/>
    <property type="match status" value="1"/>
</dbReference>
<keyword evidence="8" id="KW-0520">NAD</keyword>
<dbReference type="PROSITE" id="PS00670">
    <property type="entry name" value="D_2_HYDROXYACID_DH_2"/>
    <property type="match status" value="1"/>
</dbReference>
<dbReference type="SUPFAM" id="SSF52283">
    <property type="entry name" value="Formate/glycerate dehydrogenase catalytic domain-like"/>
    <property type="match status" value="1"/>
</dbReference>
<dbReference type="Gene3D" id="3.40.50.720">
    <property type="entry name" value="NAD(P)-binding Rossmann-like Domain"/>
    <property type="match status" value="2"/>
</dbReference>
<dbReference type="AlphaFoldDB" id="A0A4R3VCK0"/>
<comment type="catalytic activity">
    <reaction evidence="11">
        <text>(2R)-3-phosphoglycerate + NAD(+) = 3-phosphooxypyruvate + NADH + H(+)</text>
        <dbReference type="Rhea" id="RHEA:12641"/>
        <dbReference type="ChEBI" id="CHEBI:15378"/>
        <dbReference type="ChEBI" id="CHEBI:18110"/>
        <dbReference type="ChEBI" id="CHEBI:57540"/>
        <dbReference type="ChEBI" id="CHEBI:57945"/>
        <dbReference type="ChEBI" id="CHEBI:58272"/>
        <dbReference type="EC" id="1.1.1.95"/>
    </reaction>
</comment>
<dbReference type="Pfam" id="PF00389">
    <property type="entry name" value="2-Hacid_dh"/>
    <property type="match status" value="1"/>
</dbReference>
<evidence type="ECO:0000256" key="1">
    <source>
        <dbReference type="ARBA" id="ARBA00003800"/>
    </source>
</evidence>
<dbReference type="InterPro" id="IPR006140">
    <property type="entry name" value="D-isomer_DH_NAD-bd"/>
</dbReference>
<dbReference type="InterPro" id="IPR002912">
    <property type="entry name" value="ACT_dom"/>
</dbReference>
<dbReference type="EC" id="1.1.1.399" evidence="4"/>
<comment type="catalytic activity">
    <reaction evidence="10">
        <text>(R)-2-hydroxyglutarate + NAD(+) = 2-oxoglutarate + NADH + H(+)</text>
        <dbReference type="Rhea" id="RHEA:49612"/>
        <dbReference type="ChEBI" id="CHEBI:15378"/>
        <dbReference type="ChEBI" id="CHEBI:15801"/>
        <dbReference type="ChEBI" id="CHEBI:16810"/>
        <dbReference type="ChEBI" id="CHEBI:57540"/>
        <dbReference type="ChEBI" id="CHEBI:57945"/>
        <dbReference type="EC" id="1.1.1.399"/>
    </reaction>
</comment>
<dbReference type="EMBL" id="SMBX01000002">
    <property type="protein sequence ID" value="TCV01354.1"/>
    <property type="molecule type" value="Genomic_DNA"/>
</dbReference>
<evidence type="ECO:0000256" key="8">
    <source>
        <dbReference type="ARBA" id="ARBA00023027"/>
    </source>
</evidence>
<dbReference type="EC" id="1.1.1.95" evidence="5"/>
<dbReference type="InterPro" id="IPR045865">
    <property type="entry name" value="ACT-like_dom_sf"/>
</dbReference>
<accession>A0A4R3VCK0</accession>
<dbReference type="InterPro" id="IPR006139">
    <property type="entry name" value="D-isomer_2_OHA_DH_cat_dom"/>
</dbReference>
<dbReference type="InterPro" id="IPR050223">
    <property type="entry name" value="D-isomer_2-hydroxyacid_DH"/>
</dbReference>
<keyword evidence="15" id="KW-1185">Reference proteome</keyword>
<dbReference type="PROSITE" id="PS00671">
    <property type="entry name" value="D_2_HYDROXYACID_DH_3"/>
    <property type="match status" value="1"/>
</dbReference>
<dbReference type="Gene3D" id="3.30.70.260">
    <property type="match status" value="1"/>
</dbReference>